<evidence type="ECO:0000259" key="1">
    <source>
        <dbReference type="Pfam" id="PF14062"/>
    </source>
</evidence>
<sequence>MTELSALFPDGGNERTLTTRLPPGRLVWPKVAPGDPPAERPVYWLSDTPASAELWSSLLEEHPTSGLWPLLLDPVNSTYADPDRPWVVGEVDPGTVTDIDEYDPAELMRARWNGWVAADSEYDYKDLEPFRRTCPGLAESGELMDAPDALADWLAGMREDERTRIGLVAAARGADTLTVLGWCGPVNSGMKIAAMSAILRGWEDRFGVRVVRVGFDTLDLSVAAPPLTMEHALRVAAEHFVFCPDNIQQGSGTLRRYAEDILHVNQWSFWWD</sequence>
<reference evidence="2 3" key="1">
    <citation type="submission" date="2018-08" db="EMBL/GenBank/DDBJ databases">
        <title>Actinomadura spongicola sp. nov., isolated from marine sponge Leucetta chagosensis.</title>
        <authorList>
            <person name="Li L."/>
            <person name="Lin H.W."/>
        </authorList>
    </citation>
    <scope>NUCLEOTIDE SEQUENCE [LARGE SCALE GENOMIC DNA]</scope>
    <source>
        <strain evidence="2 3">LHW52907</strain>
    </source>
</reference>
<evidence type="ECO:0000313" key="3">
    <source>
        <dbReference type="Proteomes" id="UP000262882"/>
    </source>
</evidence>
<proteinExistence type="predicted"/>
<dbReference type="Proteomes" id="UP000262882">
    <property type="component" value="Unassembled WGS sequence"/>
</dbReference>
<dbReference type="InterPro" id="IPR025349">
    <property type="entry name" value="DUF4253"/>
</dbReference>
<accession>A0A372GLC3</accession>
<organism evidence="2 3">
    <name type="scientific">Actinomadura spongiicola</name>
    <dbReference type="NCBI Taxonomy" id="2303421"/>
    <lineage>
        <taxon>Bacteria</taxon>
        <taxon>Bacillati</taxon>
        <taxon>Actinomycetota</taxon>
        <taxon>Actinomycetes</taxon>
        <taxon>Streptosporangiales</taxon>
        <taxon>Thermomonosporaceae</taxon>
        <taxon>Actinomadura</taxon>
    </lineage>
</organism>
<dbReference type="OrthoDB" id="7839592at2"/>
<evidence type="ECO:0000313" key="2">
    <source>
        <dbReference type="EMBL" id="RFS86155.1"/>
    </source>
</evidence>
<comment type="caution">
    <text evidence="2">The sequence shown here is derived from an EMBL/GenBank/DDBJ whole genome shotgun (WGS) entry which is preliminary data.</text>
</comment>
<dbReference type="RefSeq" id="WP_117398347.1">
    <property type="nucleotide sequence ID" value="NZ_QVNQ01000002.1"/>
</dbReference>
<dbReference type="Pfam" id="PF14062">
    <property type="entry name" value="DUF4253"/>
    <property type="match status" value="1"/>
</dbReference>
<protein>
    <submittedName>
        <fullName evidence="2">DUF4253 domain-containing protein</fullName>
    </submittedName>
</protein>
<dbReference type="AlphaFoldDB" id="A0A372GLC3"/>
<name>A0A372GLC3_9ACTN</name>
<dbReference type="EMBL" id="QVNQ01000002">
    <property type="protein sequence ID" value="RFS86155.1"/>
    <property type="molecule type" value="Genomic_DNA"/>
</dbReference>
<keyword evidence="3" id="KW-1185">Reference proteome</keyword>
<gene>
    <name evidence="2" type="ORF">D0T12_05905</name>
</gene>
<feature type="domain" description="DUF4253" evidence="1">
    <location>
        <begin position="164"/>
        <end position="272"/>
    </location>
</feature>